<reference evidence="1 2" key="1">
    <citation type="submission" date="2018-06" db="EMBL/GenBank/DDBJ databases">
        <title>Genomic Encyclopedia of Type Strains, Phase I: the one thousand microbial genomes (KMG-I) project.</title>
        <authorList>
            <person name="Kyrpides N."/>
        </authorList>
    </citation>
    <scope>NUCLEOTIDE SEQUENCE [LARGE SCALE GENOMIC DNA]</scope>
    <source>
        <strain evidence="1 2">DSM 19573</strain>
    </source>
</reference>
<dbReference type="AlphaFoldDB" id="A0A318Y4S8"/>
<dbReference type="EMBL" id="QKMR01000014">
    <property type="protein sequence ID" value="PYG87041.1"/>
    <property type="molecule type" value="Genomic_DNA"/>
</dbReference>
<proteinExistence type="predicted"/>
<organism evidence="1 2">
    <name type="scientific">Ruminiclostridium sufflavum DSM 19573</name>
    <dbReference type="NCBI Taxonomy" id="1121337"/>
    <lineage>
        <taxon>Bacteria</taxon>
        <taxon>Bacillati</taxon>
        <taxon>Bacillota</taxon>
        <taxon>Clostridia</taxon>
        <taxon>Eubacteriales</taxon>
        <taxon>Oscillospiraceae</taxon>
        <taxon>Ruminiclostridium</taxon>
    </lineage>
</organism>
<protein>
    <submittedName>
        <fullName evidence="1">Uncharacterized protein</fullName>
    </submittedName>
</protein>
<keyword evidence="2" id="KW-1185">Reference proteome</keyword>
<dbReference type="Proteomes" id="UP000248132">
    <property type="component" value="Unassembled WGS sequence"/>
</dbReference>
<sequence>MNYKDIDMLKGVFSNMLKNQYTLRSIDLGINGKLIAIGYNPYWTSRYDSKIEKLELSFLNSRGIMVPLILKNIVDFEVYPKEGRRNKKYRINSIELMILSPYVNPRNQKDIYDRVKFEIIYND</sequence>
<name>A0A318Y4S8_9FIRM</name>
<dbReference type="OrthoDB" id="1739311at2"/>
<comment type="caution">
    <text evidence="1">The sequence shown here is derived from an EMBL/GenBank/DDBJ whole genome shotgun (WGS) entry which is preliminary data.</text>
</comment>
<evidence type="ECO:0000313" key="1">
    <source>
        <dbReference type="EMBL" id="PYG87041.1"/>
    </source>
</evidence>
<accession>A0A318Y4S8</accession>
<evidence type="ECO:0000313" key="2">
    <source>
        <dbReference type="Proteomes" id="UP000248132"/>
    </source>
</evidence>
<dbReference type="RefSeq" id="WP_110462441.1">
    <property type="nucleotide sequence ID" value="NZ_QKMR01000014.1"/>
</dbReference>
<gene>
    <name evidence="1" type="ORF">LY28_02424</name>
</gene>